<dbReference type="PANTHER" id="PTHR43796:SF2">
    <property type="entry name" value="CARBOXYNORSPERMIDINE SYNTHASE"/>
    <property type="match status" value="1"/>
</dbReference>
<accession>A0A120CUG6</accession>
<dbReference type="Gene3D" id="3.40.50.720">
    <property type="entry name" value="NAD(P)-binding Rossmann-like Domain"/>
    <property type="match status" value="1"/>
</dbReference>
<comment type="caution">
    <text evidence="3">The sequence shown here is derived from an EMBL/GenBank/DDBJ whole genome shotgun (WGS) entry which is preliminary data.</text>
</comment>
<evidence type="ECO:0000256" key="1">
    <source>
        <dbReference type="SAM" id="MobiDB-lite"/>
    </source>
</evidence>
<dbReference type="STRING" id="121290.APY04_2420"/>
<proteinExistence type="predicted"/>
<dbReference type="EMBL" id="LMTR01000073">
    <property type="protein sequence ID" value="KWT66224.1"/>
    <property type="molecule type" value="Genomic_DNA"/>
</dbReference>
<organism evidence="3 4">
    <name type="scientific">Hyphomicrobium sulfonivorans</name>
    <dbReference type="NCBI Taxonomy" id="121290"/>
    <lineage>
        <taxon>Bacteria</taxon>
        <taxon>Pseudomonadati</taxon>
        <taxon>Pseudomonadota</taxon>
        <taxon>Alphaproteobacteria</taxon>
        <taxon>Hyphomicrobiales</taxon>
        <taxon>Hyphomicrobiaceae</taxon>
        <taxon>Hyphomicrobium</taxon>
    </lineage>
</organism>
<name>A0A120CUG6_HYPSL</name>
<dbReference type="PANTHER" id="PTHR43796">
    <property type="entry name" value="CARBOXYNORSPERMIDINE SYNTHASE"/>
    <property type="match status" value="1"/>
</dbReference>
<evidence type="ECO:0000259" key="2">
    <source>
        <dbReference type="Pfam" id="PF03435"/>
    </source>
</evidence>
<dbReference type="Proteomes" id="UP000059074">
    <property type="component" value="Unassembled WGS sequence"/>
</dbReference>
<evidence type="ECO:0000313" key="3">
    <source>
        <dbReference type="EMBL" id="KWT66224.1"/>
    </source>
</evidence>
<gene>
    <name evidence="3" type="ORF">APY04_2420</name>
</gene>
<dbReference type="Pfam" id="PF03435">
    <property type="entry name" value="Sacchrp_dh_NADP"/>
    <property type="match status" value="1"/>
</dbReference>
<dbReference type="PATRIC" id="fig|121290.4.peg.323"/>
<feature type="compositionally biased region" description="Polar residues" evidence="1">
    <location>
        <begin position="1"/>
        <end position="11"/>
    </location>
</feature>
<dbReference type="InterPro" id="IPR036291">
    <property type="entry name" value="NAD(P)-bd_dom_sf"/>
</dbReference>
<reference evidence="3 4" key="1">
    <citation type="submission" date="2015-10" db="EMBL/GenBank/DDBJ databases">
        <title>Transcriptomic analysis of a linuron degrading triple-species bacterial consortium.</title>
        <authorList>
            <person name="Albers P."/>
        </authorList>
    </citation>
    <scope>NUCLEOTIDE SEQUENCE [LARGE SCALE GENOMIC DNA]</scope>
    <source>
        <strain evidence="3 4">WDL6</strain>
    </source>
</reference>
<keyword evidence="4" id="KW-1185">Reference proteome</keyword>
<dbReference type="AlphaFoldDB" id="A0A120CUG6"/>
<evidence type="ECO:0000313" key="4">
    <source>
        <dbReference type="Proteomes" id="UP000059074"/>
    </source>
</evidence>
<dbReference type="InterPro" id="IPR005097">
    <property type="entry name" value="Sacchrp_dh_NADP-bd"/>
</dbReference>
<dbReference type="RefSeq" id="WP_068462795.1">
    <property type="nucleotide sequence ID" value="NZ_LMTR01000073.1"/>
</dbReference>
<sequence length="412" mass="43862">MNDRPQPQNTAAPDATDAASGDDSRKGSGNHRVVIVGGYGAFGAKVAERLARDPALEIVIAGRSRAKAQDYADKLAGAVVGSRVSAAVLDAQAATADGIRALTPTVLINASGPFQQQDYSLARACIAARCHYIDLADAREFVCGITQLDEAARAAGVCVISGASSVPGLSSAVVLRLSEGLRHLDEVHIGISPGNAFDPGLATTRSIIGAAGKPFEARRDHAAVKRYGWQGLSGYTFPLIGRRWMCDVDVPDLELFPRHLPGIASVRFTAGLEVSAYHLGFWALSWPARFGIVRSLAPLARPLLWLKRRLHWLGSDAGGMFVRIEGRDPRSRLTRAWHLIARSNHGPYVPAIASVVLARRLIAGTGPAAGAMACFGLFTLAEFEAEVADLDIISKMDLRGRCSPYGPSRSQP</sequence>
<feature type="domain" description="Saccharopine dehydrogenase NADP binding" evidence="2">
    <location>
        <begin position="33"/>
        <end position="159"/>
    </location>
</feature>
<dbReference type="OrthoDB" id="528778at2"/>
<dbReference type="SUPFAM" id="SSF51735">
    <property type="entry name" value="NAD(P)-binding Rossmann-fold domains"/>
    <property type="match status" value="1"/>
</dbReference>
<feature type="region of interest" description="Disordered" evidence="1">
    <location>
        <begin position="1"/>
        <end position="29"/>
    </location>
</feature>
<protein>
    <submittedName>
        <fullName evidence="3">Saccharopine dehydrogenase</fullName>
    </submittedName>
</protein>